<keyword evidence="1" id="KW-1185">Reference proteome</keyword>
<dbReference type="AlphaFoldDB" id="A0A7E4VWZ4"/>
<protein>
    <submittedName>
        <fullName evidence="2">DUF1778 domain-containing protein</fullName>
    </submittedName>
</protein>
<evidence type="ECO:0000313" key="2">
    <source>
        <dbReference type="WBParaSite" id="Pan_g4235.t1"/>
    </source>
</evidence>
<accession>A0A7E4VWZ4</accession>
<organism evidence="1 2">
    <name type="scientific">Panagrellus redivivus</name>
    <name type="common">Microworm</name>
    <dbReference type="NCBI Taxonomy" id="6233"/>
    <lineage>
        <taxon>Eukaryota</taxon>
        <taxon>Metazoa</taxon>
        <taxon>Ecdysozoa</taxon>
        <taxon>Nematoda</taxon>
        <taxon>Chromadorea</taxon>
        <taxon>Rhabditida</taxon>
        <taxon>Tylenchina</taxon>
        <taxon>Panagrolaimomorpha</taxon>
        <taxon>Panagrolaimoidea</taxon>
        <taxon>Panagrolaimidae</taxon>
        <taxon>Panagrellus</taxon>
    </lineage>
</organism>
<name>A0A7E4VWZ4_PANRE</name>
<reference evidence="2" key="2">
    <citation type="submission" date="2020-10" db="UniProtKB">
        <authorList>
            <consortium name="WormBaseParasite"/>
        </authorList>
    </citation>
    <scope>IDENTIFICATION</scope>
</reference>
<sequence length="78" mass="8574">MVRFTITIDIDNNCLDITAPSAPPSVQESSKGGSAAMTAFDFFLKANPEMSKTEARKAFSNLNTKTRALFTNLEKAYH</sequence>
<evidence type="ECO:0000313" key="1">
    <source>
        <dbReference type="Proteomes" id="UP000492821"/>
    </source>
</evidence>
<proteinExistence type="predicted"/>
<dbReference type="WBParaSite" id="Pan_g4235.t1">
    <property type="protein sequence ID" value="Pan_g4235.t1"/>
    <property type="gene ID" value="Pan_g4235"/>
</dbReference>
<dbReference type="Proteomes" id="UP000492821">
    <property type="component" value="Unassembled WGS sequence"/>
</dbReference>
<reference evidence="1" key="1">
    <citation type="journal article" date="2013" name="Genetics">
        <title>The draft genome and transcriptome of Panagrellus redivivus are shaped by the harsh demands of a free-living lifestyle.</title>
        <authorList>
            <person name="Srinivasan J."/>
            <person name="Dillman A.R."/>
            <person name="Macchietto M.G."/>
            <person name="Heikkinen L."/>
            <person name="Lakso M."/>
            <person name="Fracchia K.M."/>
            <person name="Antoshechkin I."/>
            <person name="Mortazavi A."/>
            <person name="Wong G."/>
            <person name="Sternberg P.W."/>
        </authorList>
    </citation>
    <scope>NUCLEOTIDE SEQUENCE [LARGE SCALE GENOMIC DNA]</scope>
    <source>
        <strain evidence="1">MT8872</strain>
    </source>
</reference>